<evidence type="ECO:0000313" key="3">
    <source>
        <dbReference type="Proteomes" id="UP001362999"/>
    </source>
</evidence>
<organism evidence="2 3">
    <name type="scientific">Favolaschia claudopus</name>
    <dbReference type="NCBI Taxonomy" id="2862362"/>
    <lineage>
        <taxon>Eukaryota</taxon>
        <taxon>Fungi</taxon>
        <taxon>Dikarya</taxon>
        <taxon>Basidiomycota</taxon>
        <taxon>Agaricomycotina</taxon>
        <taxon>Agaricomycetes</taxon>
        <taxon>Agaricomycetidae</taxon>
        <taxon>Agaricales</taxon>
        <taxon>Marasmiineae</taxon>
        <taxon>Mycenaceae</taxon>
        <taxon>Favolaschia</taxon>
    </lineage>
</organism>
<dbReference type="Proteomes" id="UP001362999">
    <property type="component" value="Unassembled WGS sequence"/>
</dbReference>
<gene>
    <name evidence="2" type="ORF">R3P38DRAFT_2781401</name>
</gene>
<name>A0AAW0B8D5_9AGAR</name>
<sequence length="217" mass="24816">MMKILLRQTRLLRTRGYSVAHRNPDCLYAPASILQNIVAGRYKLLYKPYPSFLCADGSYDPEILENGYFAATRYPGYLHYFSSSLSRWLTVLEFLRHIGLGPKYAILGVDKKISKTCNTSLHNVKKLYRPVPLSEQATRDGTYNFEKLFNSLIKLFVTDPDNPEDVWAQELLDWCQQEVFGGATIELDSEAEKSPDEEDILAQRRRRRRAAAATTAA</sequence>
<dbReference type="InterPro" id="IPR046521">
    <property type="entry name" value="DUF6698"/>
</dbReference>
<proteinExistence type="predicted"/>
<protein>
    <submittedName>
        <fullName evidence="2">Uncharacterized protein</fullName>
    </submittedName>
</protein>
<reference evidence="2 3" key="1">
    <citation type="journal article" date="2024" name="J Genomics">
        <title>Draft genome sequencing and assembly of Favolaschia claudopus CIRM-BRFM 2984 isolated from oak limbs.</title>
        <authorList>
            <person name="Navarro D."/>
            <person name="Drula E."/>
            <person name="Chaduli D."/>
            <person name="Cazenave R."/>
            <person name="Ahrendt S."/>
            <person name="Wang J."/>
            <person name="Lipzen A."/>
            <person name="Daum C."/>
            <person name="Barry K."/>
            <person name="Grigoriev I.V."/>
            <person name="Favel A."/>
            <person name="Rosso M.N."/>
            <person name="Martin F."/>
        </authorList>
    </citation>
    <scope>NUCLEOTIDE SEQUENCE [LARGE SCALE GENOMIC DNA]</scope>
    <source>
        <strain evidence="2 3">CIRM-BRFM 2984</strain>
    </source>
</reference>
<dbReference type="AlphaFoldDB" id="A0AAW0B8D5"/>
<dbReference type="Pfam" id="PF20414">
    <property type="entry name" value="DUF6698"/>
    <property type="match status" value="1"/>
</dbReference>
<evidence type="ECO:0000256" key="1">
    <source>
        <dbReference type="SAM" id="MobiDB-lite"/>
    </source>
</evidence>
<evidence type="ECO:0000313" key="2">
    <source>
        <dbReference type="EMBL" id="KAK7021272.1"/>
    </source>
</evidence>
<dbReference type="EMBL" id="JAWWNJ010000039">
    <property type="protein sequence ID" value="KAK7021272.1"/>
    <property type="molecule type" value="Genomic_DNA"/>
</dbReference>
<comment type="caution">
    <text evidence="2">The sequence shown here is derived from an EMBL/GenBank/DDBJ whole genome shotgun (WGS) entry which is preliminary data.</text>
</comment>
<feature type="region of interest" description="Disordered" evidence="1">
    <location>
        <begin position="189"/>
        <end position="217"/>
    </location>
</feature>
<accession>A0AAW0B8D5</accession>
<keyword evidence="3" id="KW-1185">Reference proteome</keyword>